<protein>
    <submittedName>
        <fullName evidence="2">Uncharacterized protein</fullName>
    </submittedName>
</protein>
<feature type="compositionally biased region" description="Polar residues" evidence="1">
    <location>
        <begin position="51"/>
        <end position="72"/>
    </location>
</feature>
<keyword evidence="3" id="KW-1185">Reference proteome</keyword>
<evidence type="ECO:0000313" key="3">
    <source>
        <dbReference type="Proteomes" id="UP001244552"/>
    </source>
</evidence>
<dbReference type="EMBL" id="JAUSVU010000019">
    <property type="protein sequence ID" value="MDQ0535603.1"/>
    <property type="molecule type" value="Genomic_DNA"/>
</dbReference>
<dbReference type="Proteomes" id="UP001244552">
    <property type="component" value="Unassembled WGS sequence"/>
</dbReference>
<evidence type="ECO:0000313" key="2">
    <source>
        <dbReference type="EMBL" id="MDQ0535603.1"/>
    </source>
</evidence>
<reference evidence="2 3" key="1">
    <citation type="submission" date="2023-07" db="EMBL/GenBank/DDBJ databases">
        <title>Genomic Encyclopedia of Type Strains, Phase IV (KMG-IV): sequencing the most valuable type-strain genomes for metagenomic binning, comparative biology and taxonomic classification.</title>
        <authorList>
            <person name="Goeker M."/>
        </authorList>
    </citation>
    <scope>NUCLEOTIDE SEQUENCE [LARGE SCALE GENOMIC DNA]</scope>
    <source>
        <strain evidence="2 3">DSM 19922</strain>
    </source>
</reference>
<dbReference type="RefSeq" id="WP_209987434.1">
    <property type="nucleotide sequence ID" value="NZ_JAGINO010000021.1"/>
</dbReference>
<comment type="caution">
    <text evidence="2">The sequence shown here is derived from an EMBL/GenBank/DDBJ whole genome shotgun (WGS) entry which is preliminary data.</text>
</comment>
<organism evidence="2 3">
    <name type="scientific">Azospirillum picis</name>
    <dbReference type="NCBI Taxonomy" id="488438"/>
    <lineage>
        <taxon>Bacteria</taxon>
        <taxon>Pseudomonadati</taxon>
        <taxon>Pseudomonadota</taxon>
        <taxon>Alphaproteobacteria</taxon>
        <taxon>Rhodospirillales</taxon>
        <taxon>Azospirillaceae</taxon>
        <taxon>Azospirillum</taxon>
    </lineage>
</organism>
<sequence>MGLADRRRGSNGRQTMSDTGLAAFPVFFMQSPSFLSHRRGLAKGTGRGRSNAHTLSGLTAIPSDNSGGNHLQSMLDGVPSDQFDAVFATIVEGADAPGATKIVPQRFLRQQASDDDGEGAELDDAA</sequence>
<proteinExistence type="predicted"/>
<feature type="region of interest" description="Disordered" evidence="1">
    <location>
        <begin position="38"/>
        <end position="75"/>
    </location>
</feature>
<accession>A0ABU0MQ53</accession>
<name>A0ABU0MQ53_9PROT</name>
<gene>
    <name evidence="2" type="ORF">QO018_004487</name>
</gene>
<evidence type="ECO:0000256" key="1">
    <source>
        <dbReference type="SAM" id="MobiDB-lite"/>
    </source>
</evidence>